<evidence type="ECO:0000256" key="1">
    <source>
        <dbReference type="SAM" id="MobiDB-lite"/>
    </source>
</evidence>
<dbReference type="VEuPathDB" id="VectorBase:AMEM016766"/>
<proteinExistence type="predicted"/>
<feature type="compositionally biased region" description="Basic and acidic residues" evidence="1">
    <location>
        <begin position="67"/>
        <end position="76"/>
    </location>
</feature>
<dbReference type="Proteomes" id="UP000075903">
    <property type="component" value="Unassembled WGS sequence"/>
</dbReference>
<reference evidence="2" key="1">
    <citation type="submission" date="2020-05" db="UniProtKB">
        <authorList>
            <consortium name="EnsemblMetazoa"/>
        </authorList>
    </citation>
    <scope>IDENTIFICATION</scope>
    <source>
        <strain evidence="2">MAF</strain>
    </source>
</reference>
<sequence>MPLSVLPCARHGKCHEPSQCVYNEVQSPISAKSNTPPGRDKLTLQLDGGKAQPRLRTRHRSSVDVSDSEKRCEGSRIARPQTNAPGDMRDCGLIKCYVPIPCGSFSLALSKPMEPIVDL</sequence>
<name>A0A182VL19_ANOME</name>
<keyword evidence="3" id="KW-1185">Reference proteome</keyword>
<dbReference type="EnsemblMetazoa" id="AMEM016766-RA">
    <property type="protein sequence ID" value="AMEM016766-PA"/>
    <property type="gene ID" value="AMEM016766"/>
</dbReference>
<evidence type="ECO:0000313" key="2">
    <source>
        <dbReference type="EnsemblMetazoa" id="AMEM016766-PA"/>
    </source>
</evidence>
<accession>A0A182VL19</accession>
<feature type="region of interest" description="Disordered" evidence="1">
    <location>
        <begin position="28"/>
        <end position="86"/>
    </location>
</feature>
<organism evidence="2 3">
    <name type="scientific">Anopheles merus</name>
    <name type="common">Mosquito</name>
    <dbReference type="NCBI Taxonomy" id="30066"/>
    <lineage>
        <taxon>Eukaryota</taxon>
        <taxon>Metazoa</taxon>
        <taxon>Ecdysozoa</taxon>
        <taxon>Arthropoda</taxon>
        <taxon>Hexapoda</taxon>
        <taxon>Insecta</taxon>
        <taxon>Pterygota</taxon>
        <taxon>Neoptera</taxon>
        <taxon>Endopterygota</taxon>
        <taxon>Diptera</taxon>
        <taxon>Nematocera</taxon>
        <taxon>Culicoidea</taxon>
        <taxon>Culicidae</taxon>
        <taxon>Anophelinae</taxon>
        <taxon>Anopheles</taxon>
    </lineage>
</organism>
<protein>
    <submittedName>
        <fullName evidence="2">Uncharacterized protein</fullName>
    </submittedName>
</protein>
<dbReference type="VEuPathDB" id="VectorBase:AMEM21_013533"/>
<dbReference type="AlphaFoldDB" id="A0A182VL19"/>
<evidence type="ECO:0000313" key="3">
    <source>
        <dbReference type="Proteomes" id="UP000075903"/>
    </source>
</evidence>